<comment type="caution">
    <text evidence="1">The sequence shown here is derived from an EMBL/GenBank/DDBJ whole genome shotgun (WGS) entry which is preliminary data.</text>
</comment>
<sequence>MSDDLVKLSRLLKAPSPPAELEERFTRGDEAMWWYNGWLKSLKPPAQAHPEYGWDPVVRWRDSFGAPIYWYVVGTAGVDSLVIESYPGAAQDILNIPRKNKGVDLLSEALTKYGIVGHLNVSHDELDAVTAATDASTNAYIENEMSIEDLIDSFTRFGDEVEETDKKIKRFLASFDEVYRIPDKTEGLAKSIKIAFDWPELPEEPLWHMPVRPFNFLKEQLEESFNLWGKLKDLWNKITRAFEEIEWPWAVPFKWPKFKLPELEWEPVRAWAIKKLIELQAIFKKWEIKMPVPTIDWGKLFVIDWSEVGLSIDSALSSLGEAFGLAIDRAPEWEPAYSYVQRLIEGLEIAIAKKSFASVGFALSTAL</sequence>
<dbReference type="AlphaFoldDB" id="A0A0F9F6F1"/>
<accession>A0A0F9F6F1</accession>
<protein>
    <submittedName>
        <fullName evidence="1">Uncharacterized protein</fullName>
    </submittedName>
</protein>
<gene>
    <name evidence="1" type="ORF">LCGC14_2068580</name>
</gene>
<proteinExistence type="predicted"/>
<organism evidence="1">
    <name type="scientific">marine sediment metagenome</name>
    <dbReference type="NCBI Taxonomy" id="412755"/>
    <lineage>
        <taxon>unclassified sequences</taxon>
        <taxon>metagenomes</taxon>
        <taxon>ecological metagenomes</taxon>
    </lineage>
</organism>
<dbReference type="EMBL" id="LAZR01024767">
    <property type="protein sequence ID" value="KKL74066.1"/>
    <property type="molecule type" value="Genomic_DNA"/>
</dbReference>
<reference evidence="1" key="1">
    <citation type="journal article" date="2015" name="Nature">
        <title>Complex archaea that bridge the gap between prokaryotes and eukaryotes.</title>
        <authorList>
            <person name="Spang A."/>
            <person name="Saw J.H."/>
            <person name="Jorgensen S.L."/>
            <person name="Zaremba-Niedzwiedzka K."/>
            <person name="Martijn J."/>
            <person name="Lind A.E."/>
            <person name="van Eijk R."/>
            <person name="Schleper C."/>
            <person name="Guy L."/>
            <person name="Ettema T.J."/>
        </authorList>
    </citation>
    <scope>NUCLEOTIDE SEQUENCE</scope>
</reference>
<name>A0A0F9F6F1_9ZZZZ</name>
<feature type="non-terminal residue" evidence="1">
    <location>
        <position position="367"/>
    </location>
</feature>
<evidence type="ECO:0000313" key="1">
    <source>
        <dbReference type="EMBL" id="KKL74066.1"/>
    </source>
</evidence>